<evidence type="ECO:0000313" key="3">
    <source>
        <dbReference type="EMBL" id="GAA3668386.1"/>
    </source>
</evidence>
<dbReference type="Pfam" id="PF03779">
    <property type="entry name" value="SPW"/>
    <property type="match status" value="1"/>
</dbReference>
<comment type="caution">
    <text evidence="3">The sequence shown here is derived from an EMBL/GenBank/DDBJ whole genome shotgun (WGS) entry which is preliminary data.</text>
</comment>
<evidence type="ECO:0000256" key="1">
    <source>
        <dbReference type="SAM" id="Phobius"/>
    </source>
</evidence>
<feature type="transmembrane region" description="Helical" evidence="1">
    <location>
        <begin position="82"/>
        <end position="102"/>
    </location>
</feature>
<keyword evidence="1" id="KW-0812">Transmembrane</keyword>
<name>A0ABP7BUN1_9PSEU</name>
<evidence type="ECO:0000259" key="2">
    <source>
        <dbReference type="Pfam" id="PF03779"/>
    </source>
</evidence>
<keyword evidence="4" id="KW-1185">Reference proteome</keyword>
<dbReference type="EMBL" id="BAABBE010000022">
    <property type="protein sequence ID" value="GAA3668386.1"/>
    <property type="molecule type" value="Genomic_DNA"/>
</dbReference>
<keyword evidence="1" id="KW-1133">Transmembrane helix</keyword>
<organism evidence="3 4">
    <name type="scientific">Lentzea roselyniae</name>
    <dbReference type="NCBI Taxonomy" id="531940"/>
    <lineage>
        <taxon>Bacteria</taxon>
        <taxon>Bacillati</taxon>
        <taxon>Actinomycetota</taxon>
        <taxon>Actinomycetes</taxon>
        <taxon>Pseudonocardiales</taxon>
        <taxon>Pseudonocardiaceae</taxon>
        <taxon>Lentzea</taxon>
    </lineage>
</organism>
<dbReference type="InterPro" id="IPR005530">
    <property type="entry name" value="SPW"/>
</dbReference>
<protein>
    <recommendedName>
        <fullName evidence="2">SPW repeat-containing integral membrane domain-containing protein</fullName>
    </recommendedName>
</protein>
<dbReference type="Proteomes" id="UP001500711">
    <property type="component" value="Unassembled WGS sequence"/>
</dbReference>
<proteinExistence type="predicted"/>
<accession>A0ABP7BUN1</accession>
<evidence type="ECO:0000313" key="4">
    <source>
        <dbReference type="Proteomes" id="UP001500711"/>
    </source>
</evidence>
<gene>
    <name evidence="3" type="ORF">GCM10022267_63680</name>
</gene>
<reference evidence="4" key="1">
    <citation type="journal article" date="2019" name="Int. J. Syst. Evol. Microbiol.">
        <title>The Global Catalogue of Microorganisms (GCM) 10K type strain sequencing project: providing services to taxonomists for standard genome sequencing and annotation.</title>
        <authorList>
            <consortium name="The Broad Institute Genomics Platform"/>
            <consortium name="The Broad Institute Genome Sequencing Center for Infectious Disease"/>
            <person name="Wu L."/>
            <person name="Ma J."/>
        </authorList>
    </citation>
    <scope>NUCLEOTIDE SEQUENCE [LARGE SCALE GENOMIC DNA]</scope>
    <source>
        <strain evidence="4">JCM 17494</strain>
    </source>
</reference>
<feature type="domain" description="SPW repeat-containing integral membrane" evidence="2">
    <location>
        <begin position="28"/>
        <end position="122"/>
    </location>
</feature>
<feature type="transmembrane region" description="Helical" evidence="1">
    <location>
        <begin position="31"/>
        <end position="47"/>
    </location>
</feature>
<keyword evidence="1" id="KW-0472">Membrane</keyword>
<sequence>MTGRPTKRSMEVSEKEEVEVMTKPWTRWQDWAEVAIGVLVLLSPLVVETSNAAMWTMIVLGALIAIDGLVDLAMPAMIYGEYVQMVLGALLFISPWVMGYTGMMEASWVSWVGGVLTVAAGALAMPAANAAHSAAAQPH</sequence>
<feature type="transmembrane region" description="Helical" evidence="1">
    <location>
        <begin position="108"/>
        <end position="128"/>
    </location>
</feature>